<evidence type="ECO:0000313" key="2">
    <source>
        <dbReference type="EMBL" id="VFK43972.1"/>
    </source>
</evidence>
<name>A0A450YR48_9GAMM</name>
<dbReference type="EMBL" id="CAADFS010000019">
    <property type="protein sequence ID" value="VFK43972.1"/>
    <property type="molecule type" value="Genomic_DNA"/>
</dbReference>
<dbReference type="AlphaFoldDB" id="A0A450YR48"/>
<organism evidence="2">
    <name type="scientific">Candidatus Kentrum sp. TC</name>
    <dbReference type="NCBI Taxonomy" id="2126339"/>
    <lineage>
        <taxon>Bacteria</taxon>
        <taxon>Pseudomonadati</taxon>
        <taxon>Pseudomonadota</taxon>
        <taxon>Gammaproteobacteria</taxon>
        <taxon>Candidatus Kentrum</taxon>
    </lineage>
</organism>
<gene>
    <name evidence="2" type="ORF">BECKTC1821D_GA0114238_101933</name>
</gene>
<proteinExistence type="predicted"/>
<feature type="region of interest" description="Disordered" evidence="1">
    <location>
        <begin position="70"/>
        <end position="104"/>
    </location>
</feature>
<evidence type="ECO:0000256" key="1">
    <source>
        <dbReference type="SAM" id="MobiDB-lite"/>
    </source>
</evidence>
<protein>
    <submittedName>
        <fullName evidence="2">Uncharacterized protein</fullName>
    </submittedName>
</protein>
<reference evidence="2" key="1">
    <citation type="submission" date="2019-02" db="EMBL/GenBank/DDBJ databases">
        <authorList>
            <person name="Gruber-Vodicka R. H."/>
            <person name="Seah K. B. B."/>
        </authorList>
    </citation>
    <scope>NUCLEOTIDE SEQUENCE</scope>
    <source>
        <strain evidence="2">BECK_BZ123</strain>
    </source>
</reference>
<sequence length="255" mass="26963">MTDHPLLTLDALSPTLGEAASDHFFGGVWGGAFVMIRKENSTRRSLGKGYRRAWARAMGRASVYAGWPGSRARKRRTASAPGGNGAACSRGGRPEPSRATARANIPGVQAGASSSMTISESFMVRSRSMSVREAEEVEVSFISGGLSYGNDSVVAIARGVGHGNHLSLQQSEGEKARFAVFVAVVFGGQRVPGEDDFCIDEVDAVFRNVCPAFLLMPNEHGKILALSEPKVIPISGNMARSPCPATGNRISHATS</sequence>
<accession>A0A450YR48</accession>